<evidence type="ECO:0000256" key="1">
    <source>
        <dbReference type="ARBA" id="ARBA00001942"/>
    </source>
</evidence>
<gene>
    <name evidence="9" type="ORF">HKX02_19790</name>
</gene>
<keyword evidence="4" id="KW-0479">Metal-binding</keyword>
<reference evidence="9 10" key="1">
    <citation type="submission" date="2020-05" db="EMBL/GenBank/DDBJ databases">
        <title>Draft Genome Sequence of Ochrobactrum soli Isolated from Stable Fly Gut.</title>
        <authorList>
            <person name="Pileggi M.T."/>
            <person name="Vazhakkala L.J."/>
            <person name="Wong C.N."/>
        </authorList>
    </citation>
    <scope>NUCLEOTIDE SEQUENCE [LARGE SCALE GENOMIC DNA]</scope>
    <source>
        <strain evidence="9 10">MTP-C0764</strain>
    </source>
</reference>
<comment type="similarity">
    <text evidence="2">Belongs to the prokaryotic molybdopterin-containing oxidoreductase family.</text>
</comment>
<evidence type="ECO:0000256" key="7">
    <source>
        <dbReference type="ARBA" id="ARBA00023014"/>
    </source>
</evidence>
<dbReference type="PANTHER" id="PTHR43742:SF6">
    <property type="entry name" value="OXIDOREDUCTASE YYAE-RELATED"/>
    <property type="match status" value="1"/>
</dbReference>
<dbReference type="PROSITE" id="PS51669">
    <property type="entry name" value="4FE4S_MOW_BIS_MGD"/>
    <property type="match status" value="1"/>
</dbReference>
<accession>A0A849KW40</accession>
<evidence type="ECO:0000313" key="9">
    <source>
        <dbReference type="EMBL" id="NNU62478.1"/>
    </source>
</evidence>
<dbReference type="FunFam" id="2.20.25.90:FF:000012">
    <property type="entry name" value="Anaerobic selenocysteine-containing dehydrogenase"/>
    <property type="match status" value="1"/>
</dbReference>
<dbReference type="AlphaFoldDB" id="A0A849KW40"/>
<dbReference type="GO" id="GO:0043546">
    <property type="term" value="F:molybdopterin cofactor binding"/>
    <property type="evidence" value="ECO:0007669"/>
    <property type="project" value="InterPro"/>
</dbReference>
<keyword evidence="7" id="KW-0411">Iron-sulfur</keyword>
<organism evidence="9 10">
    <name type="scientific">Ochrobactrum soli</name>
    <dbReference type="NCBI Taxonomy" id="2448455"/>
    <lineage>
        <taxon>Bacteria</taxon>
        <taxon>Pseudomonadati</taxon>
        <taxon>Pseudomonadota</taxon>
        <taxon>Alphaproteobacteria</taxon>
        <taxon>Hyphomicrobiales</taxon>
        <taxon>Brucellaceae</taxon>
        <taxon>Brucella/Ochrobactrum group</taxon>
        <taxon>Ochrobactrum</taxon>
    </lineage>
</organism>
<dbReference type="InterPro" id="IPR006656">
    <property type="entry name" value="Mopterin_OxRdtase"/>
</dbReference>
<dbReference type="InterPro" id="IPR037920">
    <property type="entry name" value="YoaE_C"/>
</dbReference>
<evidence type="ECO:0000256" key="3">
    <source>
        <dbReference type="ARBA" id="ARBA00022505"/>
    </source>
</evidence>
<dbReference type="GO" id="GO:0051536">
    <property type="term" value="F:iron-sulfur cluster binding"/>
    <property type="evidence" value="ECO:0007669"/>
    <property type="project" value="UniProtKB-KW"/>
</dbReference>
<dbReference type="InterPro" id="IPR006657">
    <property type="entry name" value="MoPterin_dinucl-bd_dom"/>
</dbReference>
<dbReference type="SUPFAM" id="SSF50692">
    <property type="entry name" value="ADC-like"/>
    <property type="match status" value="1"/>
</dbReference>
<dbReference type="GO" id="GO:0046872">
    <property type="term" value="F:metal ion binding"/>
    <property type="evidence" value="ECO:0007669"/>
    <property type="project" value="UniProtKB-KW"/>
</dbReference>
<dbReference type="PROSITE" id="PS00490">
    <property type="entry name" value="MOLYBDOPTERIN_PROK_2"/>
    <property type="match status" value="1"/>
</dbReference>
<dbReference type="CDD" id="cd02786">
    <property type="entry name" value="MopB_CT_3"/>
    <property type="match status" value="1"/>
</dbReference>
<dbReference type="InterPro" id="IPR006655">
    <property type="entry name" value="Mopterin_OxRdtase_prok_CS"/>
</dbReference>
<dbReference type="Gene3D" id="2.20.25.90">
    <property type="entry name" value="ADC-like domains"/>
    <property type="match status" value="1"/>
</dbReference>
<dbReference type="Pfam" id="PF01568">
    <property type="entry name" value="Molydop_binding"/>
    <property type="match status" value="1"/>
</dbReference>
<dbReference type="Proteomes" id="UP000574931">
    <property type="component" value="Unassembled WGS sequence"/>
</dbReference>
<comment type="cofactor">
    <cofactor evidence="1">
        <name>Mo-bis(molybdopterin guanine dinucleotide)</name>
        <dbReference type="ChEBI" id="CHEBI:60539"/>
    </cofactor>
</comment>
<dbReference type="InterPro" id="IPR050612">
    <property type="entry name" value="Prok_Mopterin_Oxidored"/>
</dbReference>
<dbReference type="SUPFAM" id="SSF53706">
    <property type="entry name" value="Formate dehydrogenase/DMSO reductase, domains 1-3"/>
    <property type="match status" value="1"/>
</dbReference>
<protein>
    <submittedName>
        <fullName evidence="9">Molybdopterin oxidoreductase family protein</fullName>
    </submittedName>
</protein>
<dbReference type="SMART" id="SM00926">
    <property type="entry name" value="Molybdop_Fe4S4"/>
    <property type="match status" value="1"/>
</dbReference>
<dbReference type="Gene3D" id="2.40.40.20">
    <property type="match status" value="1"/>
</dbReference>
<evidence type="ECO:0000256" key="4">
    <source>
        <dbReference type="ARBA" id="ARBA00022723"/>
    </source>
</evidence>
<dbReference type="InterPro" id="IPR009010">
    <property type="entry name" value="Asp_de-COase-like_dom_sf"/>
</dbReference>
<dbReference type="EMBL" id="JABFCY010000014">
    <property type="protein sequence ID" value="NNU62478.1"/>
    <property type="molecule type" value="Genomic_DNA"/>
</dbReference>
<keyword evidence="6" id="KW-0408">Iron</keyword>
<dbReference type="Gene3D" id="3.40.50.740">
    <property type="match status" value="1"/>
</dbReference>
<dbReference type="Pfam" id="PF00384">
    <property type="entry name" value="Molybdopterin"/>
    <property type="match status" value="1"/>
</dbReference>
<evidence type="ECO:0000256" key="2">
    <source>
        <dbReference type="ARBA" id="ARBA00010312"/>
    </source>
</evidence>
<dbReference type="Gene3D" id="3.30.2070.10">
    <property type="entry name" value="Formate dehydrogenase/DMSO reductase"/>
    <property type="match status" value="1"/>
</dbReference>
<proteinExistence type="inferred from homology"/>
<keyword evidence="5" id="KW-0560">Oxidoreductase</keyword>
<comment type="caution">
    <text evidence="9">The sequence shown here is derived from an EMBL/GenBank/DDBJ whole genome shotgun (WGS) entry which is preliminary data.</text>
</comment>
<dbReference type="Gene3D" id="3.40.228.10">
    <property type="entry name" value="Dimethylsulfoxide Reductase, domain 2"/>
    <property type="match status" value="1"/>
</dbReference>
<dbReference type="InterPro" id="IPR006963">
    <property type="entry name" value="Mopterin_OxRdtase_4Fe-4S_dom"/>
</dbReference>
<dbReference type="CDD" id="cd02766">
    <property type="entry name" value="MopB_3"/>
    <property type="match status" value="1"/>
</dbReference>
<dbReference type="PANTHER" id="PTHR43742">
    <property type="entry name" value="TRIMETHYLAMINE-N-OXIDE REDUCTASE"/>
    <property type="match status" value="1"/>
</dbReference>
<dbReference type="Pfam" id="PF04879">
    <property type="entry name" value="Molybdop_Fe4S4"/>
    <property type="match status" value="1"/>
</dbReference>
<name>A0A849KW40_9HYPH</name>
<evidence type="ECO:0000259" key="8">
    <source>
        <dbReference type="PROSITE" id="PS51669"/>
    </source>
</evidence>
<evidence type="ECO:0000256" key="6">
    <source>
        <dbReference type="ARBA" id="ARBA00023004"/>
    </source>
</evidence>
<evidence type="ECO:0000256" key="5">
    <source>
        <dbReference type="ARBA" id="ARBA00023002"/>
    </source>
</evidence>
<dbReference type="GO" id="GO:0016491">
    <property type="term" value="F:oxidoreductase activity"/>
    <property type="evidence" value="ECO:0007669"/>
    <property type="project" value="UniProtKB-KW"/>
</dbReference>
<sequence>MNEQVSISNIKIGHSACPHDCPSTCALDIELLDERTIGRVRGSKDNSYTAGVICAKVARYAERVHHPDRLKHPLIRSGAKGAGEWKQASWEAALDLIAERFLKAEAEYGSESVWPYYYAGTMGLVQRDSINRLRFAKRYSNQFDSFCTNMAWTGYFAGTGSLIGPDPREMSKADVVVIWGTNAAATQVNVMTHAVRARKERGAKIVVIDIYANATVRQADMGIVLKPGTDGAFACAVMHVLFRDGLADWDYLERYTDDPKGLEAHLATRTPEWASAITGLTVEEIEAFAHLVGKTKRTYFRLGYGFTRQRNGAVNMHAAASIACVTGAFLYEGGGAFHSNASIFKFDKREIEGRAMQDKTIRFLDQSKIGRVLTGDREALYDGPPVMAMLIQNTNPMNVTPEQRLVRKGFAREDLFVTVHEQFMTDTAKMADVVLPATTFLEHDDIYRGGGQQHVVLGPKLIEPLAEARPNIFVINELANRLGVGHLPGFSVDERTLIDNMNANSDLPHFDELRERRFVDKQPPFEEAHYINGFKWPDGKFRFRPDWTGSPAPDRPPEVMGLQGEFHSIPEFPDYWEIIEVADAEHPFRLATSPAHNFLNSTFAETQTSMAKEIRPELLIHPDDAAELGIADGERIEIGNHRGEVVLHAVLRAGQKRGVVVSEGIFPNTSFERGEGINTLLGAEPAAPYGGLAVHDTKIWIRKLA</sequence>
<keyword evidence="10" id="KW-1185">Reference proteome</keyword>
<keyword evidence="3" id="KW-0500">Molybdenum</keyword>
<feature type="domain" description="4Fe-4S Mo/W bis-MGD-type" evidence="8">
    <location>
        <begin position="10"/>
        <end position="68"/>
    </location>
</feature>
<evidence type="ECO:0000313" key="10">
    <source>
        <dbReference type="Proteomes" id="UP000574931"/>
    </source>
</evidence>
<dbReference type="RefSeq" id="WP_171318919.1">
    <property type="nucleotide sequence ID" value="NZ_JABFCY010000014.1"/>
</dbReference>